<evidence type="ECO:0000256" key="3">
    <source>
        <dbReference type="ARBA" id="ARBA00038317"/>
    </source>
</evidence>
<evidence type="ECO:0000259" key="6">
    <source>
        <dbReference type="PROSITE" id="PS50404"/>
    </source>
</evidence>
<dbReference type="PROSITE" id="PS50405">
    <property type="entry name" value="GST_CTER"/>
    <property type="match status" value="1"/>
</dbReference>
<dbReference type="SFLD" id="SFLDG00363">
    <property type="entry name" value="AMPS_(cytGST):_Alpha-__Mu-__Pi"/>
    <property type="match status" value="1"/>
</dbReference>
<dbReference type="SUPFAM" id="SSF47616">
    <property type="entry name" value="GST C-terminal domain-like"/>
    <property type="match status" value="1"/>
</dbReference>
<dbReference type="InterPro" id="IPR036249">
    <property type="entry name" value="Thioredoxin-like_sf"/>
</dbReference>
<reference evidence="8" key="1">
    <citation type="submission" date="2023-06" db="EMBL/GenBank/DDBJ databases">
        <authorList>
            <person name="Delattre M."/>
        </authorList>
    </citation>
    <scope>NUCLEOTIDE SEQUENCE</scope>
    <source>
        <strain evidence="8">AF72</strain>
    </source>
</reference>
<evidence type="ECO:0000256" key="5">
    <source>
        <dbReference type="ARBA" id="ARBA00078118"/>
    </source>
</evidence>
<dbReference type="InterPro" id="IPR004046">
    <property type="entry name" value="GST_C"/>
</dbReference>
<organism evidence="8 9">
    <name type="scientific">Mesorhabditis spiculigera</name>
    <dbReference type="NCBI Taxonomy" id="96644"/>
    <lineage>
        <taxon>Eukaryota</taxon>
        <taxon>Metazoa</taxon>
        <taxon>Ecdysozoa</taxon>
        <taxon>Nematoda</taxon>
        <taxon>Chromadorea</taxon>
        <taxon>Rhabditida</taxon>
        <taxon>Rhabditina</taxon>
        <taxon>Rhabditomorpha</taxon>
        <taxon>Rhabditoidea</taxon>
        <taxon>Rhabditidae</taxon>
        <taxon>Mesorhabditinae</taxon>
        <taxon>Mesorhabditis</taxon>
    </lineage>
</organism>
<dbReference type="GO" id="GO:0005737">
    <property type="term" value="C:cytoplasm"/>
    <property type="evidence" value="ECO:0007669"/>
    <property type="project" value="UniProtKB-ARBA"/>
</dbReference>
<gene>
    <name evidence="8" type="ORF">MSPICULIGERA_LOCUS8129</name>
</gene>
<name>A0AA36CIH1_9BILA</name>
<dbReference type="InterPro" id="IPR050213">
    <property type="entry name" value="GST_superfamily"/>
</dbReference>
<dbReference type="Gene3D" id="1.20.1050.10">
    <property type="match status" value="1"/>
</dbReference>
<dbReference type="AlphaFoldDB" id="A0AA36CIH1"/>
<dbReference type="Pfam" id="PF14497">
    <property type="entry name" value="GST_C_3"/>
    <property type="match status" value="1"/>
</dbReference>
<dbReference type="GO" id="GO:0004364">
    <property type="term" value="F:glutathione transferase activity"/>
    <property type="evidence" value="ECO:0007669"/>
    <property type="project" value="UniProtKB-EC"/>
</dbReference>
<evidence type="ECO:0000256" key="2">
    <source>
        <dbReference type="ARBA" id="ARBA00022679"/>
    </source>
</evidence>
<dbReference type="InterPro" id="IPR010987">
    <property type="entry name" value="Glutathione-S-Trfase_C-like"/>
</dbReference>
<dbReference type="CDD" id="cd03039">
    <property type="entry name" value="GST_N_Sigma_like"/>
    <property type="match status" value="1"/>
</dbReference>
<protein>
    <recommendedName>
        <fullName evidence="1">glutathione transferase</fullName>
        <ecNumber evidence="1">2.5.1.18</ecNumber>
    </recommendedName>
    <alternativeName>
        <fullName evidence="5">GST class-sigma</fullName>
    </alternativeName>
</protein>
<keyword evidence="2" id="KW-0808">Transferase</keyword>
<dbReference type="GO" id="GO:0006749">
    <property type="term" value="P:glutathione metabolic process"/>
    <property type="evidence" value="ECO:0007669"/>
    <property type="project" value="TreeGrafter"/>
</dbReference>
<dbReference type="CDD" id="cd03192">
    <property type="entry name" value="GST_C_Sigma_like"/>
    <property type="match status" value="1"/>
</dbReference>
<evidence type="ECO:0000256" key="4">
    <source>
        <dbReference type="ARBA" id="ARBA00047960"/>
    </source>
</evidence>
<evidence type="ECO:0000313" key="8">
    <source>
        <dbReference type="EMBL" id="CAJ0569660.1"/>
    </source>
</evidence>
<dbReference type="SFLD" id="SFLDG01205">
    <property type="entry name" value="AMPS.1"/>
    <property type="match status" value="1"/>
</dbReference>
<dbReference type="PANTHER" id="PTHR11571:SF224">
    <property type="entry name" value="HEMATOPOIETIC PROSTAGLANDIN D SYNTHASE"/>
    <property type="match status" value="1"/>
</dbReference>
<dbReference type="EMBL" id="CATQJA010002091">
    <property type="protein sequence ID" value="CAJ0569660.1"/>
    <property type="molecule type" value="Genomic_DNA"/>
</dbReference>
<dbReference type="InterPro" id="IPR036282">
    <property type="entry name" value="Glutathione-S-Trfase_C_sf"/>
</dbReference>
<dbReference type="PANTHER" id="PTHR11571">
    <property type="entry name" value="GLUTATHIONE S-TRANSFERASE"/>
    <property type="match status" value="1"/>
</dbReference>
<dbReference type="EC" id="2.5.1.18" evidence="1"/>
<feature type="domain" description="GST C-terminal" evidence="7">
    <location>
        <begin position="86"/>
        <end position="211"/>
    </location>
</feature>
<feature type="domain" description="GST N-terminal" evidence="6">
    <location>
        <begin position="1"/>
        <end position="82"/>
    </location>
</feature>
<dbReference type="SFLD" id="SFLDS00019">
    <property type="entry name" value="Glutathione_Transferase_(cytos"/>
    <property type="match status" value="1"/>
</dbReference>
<dbReference type="SUPFAM" id="SSF52833">
    <property type="entry name" value="Thioredoxin-like"/>
    <property type="match status" value="1"/>
</dbReference>
<dbReference type="Pfam" id="PF02798">
    <property type="entry name" value="GST_N"/>
    <property type="match status" value="1"/>
</dbReference>
<sequence>MGYTLYYFELRAVVEPIRQLFKLAGKDFEDKRFTFPEWLGENSPKKTMPFGQLPVLELADGTKLAQSQAIARYLSKEFGGILWGSNNVEAAEIDALIDQYKEYYNEIRKFYYTNMGVMQGDLEELYKDVFLPAAEKFYGFIEKRLDASKSGFLVGSELSYADLLVADHLVTLQNIKPEYLKDHPKLTAYKEKVYSNEILKKWLAERPETAM</sequence>
<dbReference type="FunFam" id="3.40.30.10:FF:000258">
    <property type="entry name" value="Glutathione S-transferase"/>
    <property type="match status" value="1"/>
</dbReference>
<accession>A0AA36CIH1</accession>
<dbReference type="InterPro" id="IPR040079">
    <property type="entry name" value="Glutathione_S-Trfase"/>
</dbReference>
<keyword evidence="9" id="KW-1185">Reference proteome</keyword>
<evidence type="ECO:0000259" key="7">
    <source>
        <dbReference type="PROSITE" id="PS50405"/>
    </source>
</evidence>
<comment type="caution">
    <text evidence="8">The sequence shown here is derived from an EMBL/GenBank/DDBJ whole genome shotgun (WGS) entry which is preliminary data.</text>
</comment>
<dbReference type="InterPro" id="IPR004045">
    <property type="entry name" value="Glutathione_S-Trfase_N"/>
</dbReference>
<comment type="similarity">
    <text evidence="3">Belongs to the GST superfamily. Sigma family.</text>
</comment>
<evidence type="ECO:0000256" key="1">
    <source>
        <dbReference type="ARBA" id="ARBA00012452"/>
    </source>
</evidence>
<feature type="non-terminal residue" evidence="8">
    <location>
        <position position="1"/>
    </location>
</feature>
<comment type="catalytic activity">
    <reaction evidence="4">
        <text>RX + glutathione = an S-substituted glutathione + a halide anion + H(+)</text>
        <dbReference type="Rhea" id="RHEA:16437"/>
        <dbReference type="ChEBI" id="CHEBI:15378"/>
        <dbReference type="ChEBI" id="CHEBI:16042"/>
        <dbReference type="ChEBI" id="CHEBI:17792"/>
        <dbReference type="ChEBI" id="CHEBI:57925"/>
        <dbReference type="ChEBI" id="CHEBI:90779"/>
        <dbReference type="EC" id="2.5.1.18"/>
    </reaction>
</comment>
<dbReference type="Proteomes" id="UP001177023">
    <property type="component" value="Unassembled WGS sequence"/>
</dbReference>
<proteinExistence type="inferred from homology"/>
<evidence type="ECO:0000313" key="9">
    <source>
        <dbReference type="Proteomes" id="UP001177023"/>
    </source>
</evidence>
<dbReference type="PROSITE" id="PS50404">
    <property type="entry name" value="GST_NTER"/>
    <property type="match status" value="1"/>
</dbReference>
<dbReference type="Gene3D" id="3.40.30.10">
    <property type="entry name" value="Glutaredoxin"/>
    <property type="match status" value="1"/>
</dbReference>
<dbReference type="FunFam" id="1.20.1050.10:FF:000031">
    <property type="entry name" value="Glutathione S-Transferase"/>
    <property type="match status" value="1"/>
</dbReference>